<organism evidence="1">
    <name type="scientific">Rhizophora mucronata</name>
    <name type="common">Asiatic mangrove</name>
    <dbReference type="NCBI Taxonomy" id="61149"/>
    <lineage>
        <taxon>Eukaryota</taxon>
        <taxon>Viridiplantae</taxon>
        <taxon>Streptophyta</taxon>
        <taxon>Embryophyta</taxon>
        <taxon>Tracheophyta</taxon>
        <taxon>Spermatophyta</taxon>
        <taxon>Magnoliopsida</taxon>
        <taxon>eudicotyledons</taxon>
        <taxon>Gunneridae</taxon>
        <taxon>Pentapetalae</taxon>
        <taxon>rosids</taxon>
        <taxon>fabids</taxon>
        <taxon>Malpighiales</taxon>
        <taxon>Rhizophoraceae</taxon>
        <taxon>Rhizophora</taxon>
    </lineage>
</organism>
<reference evidence="1" key="1">
    <citation type="submission" date="2018-02" db="EMBL/GenBank/DDBJ databases">
        <title>Rhizophora mucronata_Transcriptome.</title>
        <authorList>
            <person name="Meera S.P."/>
            <person name="Sreeshan A."/>
            <person name="Augustine A."/>
        </authorList>
    </citation>
    <scope>NUCLEOTIDE SEQUENCE</scope>
    <source>
        <tissue evidence="1">Leaf</tissue>
    </source>
</reference>
<protein>
    <submittedName>
        <fullName evidence="1">Putative GTP-binding protein OBGM</fullName>
    </submittedName>
</protein>
<dbReference type="EMBL" id="GGEC01011633">
    <property type="protein sequence ID" value="MBW92116.1"/>
    <property type="molecule type" value="Transcribed_RNA"/>
</dbReference>
<proteinExistence type="predicted"/>
<name>A0A2P2JF58_RHIMU</name>
<sequence length="91" mass="10759">MEVHPLKDELQCQQVLGQSCLPHEFLSCFLRLHDALLLLSHEVVSHQNPKLRVNIPRSHHPLFHHLHHQIYHGDHVDYGECLKSHFHHHLL</sequence>
<accession>A0A2P2JF58</accession>
<evidence type="ECO:0000313" key="1">
    <source>
        <dbReference type="EMBL" id="MBW92116.1"/>
    </source>
</evidence>
<dbReference type="PROSITE" id="PS51257">
    <property type="entry name" value="PROKAR_LIPOPROTEIN"/>
    <property type="match status" value="1"/>
</dbReference>
<dbReference type="AlphaFoldDB" id="A0A2P2JF58"/>